<accession>A0A5D3DKH3</accession>
<reference evidence="4 5" key="1">
    <citation type="submission" date="2019-08" db="EMBL/GenBank/DDBJ databases">
        <title>Draft genome sequences of two oriental melons (Cucumis melo L. var makuwa).</title>
        <authorList>
            <person name="Kwon S.-Y."/>
        </authorList>
    </citation>
    <scope>NUCLEOTIDE SEQUENCE [LARGE SCALE GENOMIC DNA]</scope>
    <source>
        <strain evidence="5">cv. Chang Bougi</strain>
        <strain evidence="4">cv. SW 3</strain>
        <tissue evidence="3">Leaf</tissue>
    </source>
</reference>
<name>A0A5D3DKH3_CUCMM</name>
<evidence type="ECO:0000256" key="1">
    <source>
        <dbReference type="SAM" id="MobiDB-lite"/>
    </source>
</evidence>
<evidence type="ECO:0000313" key="4">
    <source>
        <dbReference type="Proteomes" id="UP000321393"/>
    </source>
</evidence>
<sequence length="142" mass="16403">MVNQRNNREDLSLRQSRISDTSSSGHYWKKEHERGKEIEVSKSDKYGKGIRCNECERFGHIQAECATYLKRKKMGLVATFSDEEDYSESDDEDLGMALISICTMNDEENVQTHDQPESKNLTDDAADRKKAEDQEVILQHQE</sequence>
<feature type="compositionally biased region" description="Basic and acidic residues" evidence="1">
    <location>
        <begin position="1"/>
        <end position="12"/>
    </location>
</feature>
<feature type="region of interest" description="Disordered" evidence="1">
    <location>
        <begin position="1"/>
        <end position="36"/>
    </location>
</feature>
<dbReference type="Proteomes" id="UP000321393">
    <property type="component" value="Unassembled WGS sequence"/>
</dbReference>
<evidence type="ECO:0000313" key="2">
    <source>
        <dbReference type="EMBL" id="KAA0055874.1"/>
    </source>
</evidence>
<dbReference type="Proteomes" id="UP000321947">
    <property type="component" value="Unassembled WGS sequence"/>
</dbReference>
<feature type="compositionally biased region" description="Polar residues" evidence="1">
    <location>
        <begin position="13"/>
        <end position="25"/>
    </location>
</feature>
<comment type="caution">
    <text evidence="3">The sequence shown here is derived from an EMBL/GenBank/DDBJ whole genome shotgun (WGS) entry which is preliminary data.</text>
</comment>
<feature type="compositionally biased region" description="Basic and acidic residues" evidence="1">
    <location>
        <begin position="110"/>
        <end position="133"/>
    </location>
</feature>
<evidence type="ECO:0000313" key="5">
    <source>
        <dbReference type="Proteomes" id="UP000321947"/>
    </source>
</evidence>
<dbReference type="AlphaFoldDB" id="A0A5D3DKH3"/>
<dbReference type="EMBL" id="SSTE01008385">
    <property type="protein sequence ID" value="KAA0055874.1"/>
    <property type="molecule type" value="Genomic_DNA"/>
</dbReference>
<protein>
    <submittedName>
        <fullName evidence="3">MADS-box transcription factor PHERES 2-like</fullName>
    </submittedName>
</protein>
<proteinExistence type="predicted"/>
<gene>
    <name evidence="3" type="ORF">E5676_scaffold943G00720</name>
    <name evidence="2" type="ORF">E6C27_scaffold104G00520</name>
</gene>
<feature type="region of interest" description="Disordered" evidence="1">
    <location>
        <begin position="107"/>
        <end position="142"/>
    </location>
</feature>
<organism evidence="3 5">
    <name type="scientific">Cucumis melo var. makuwa</name>
    <name type="common">Oriental melon</name>
    <dbReference type="NCBI Taxonomy" id="1194695"/>
    <lineage>
        <taxon>Eukaryota</taxon>
        <taxon>Viridiplantae</taxon>
        <taxon>Streptophyta</taxon>
        <taxon>Embryophyta</taxon>
        <taxon>Tracheophyta</taxon>
        <taxon>Spermatophyta</taxon>
        <taxon>Magnoliopsida</taxon>
        <taxon>eudicotyledons</taxon>
        <taxon>Gunneridae</taxon>
        <taxon>Pentapetalae</taxon>
        <taxon>rosids</taxon>
        <taxon>fabids</taxon>
        <taxon>Cucurbitales</taxon>
        <taxon>Cucurbitaceae</taxon>
        <taxon>Benincaseae</taxon>
        <taxon>Cucumis</taxon>
    </lineage>
</organism>
<evidence type="ECO:0000313" key="3">
    <source>
        <dbReference type="EMBL" id="TYK24097.1"/>
    </source>
</evidence>
<dbReference type="EMBL" id="SSTD01004087">
    <property type="protein sequence ID" value="TYK24097.1"/>
    <property type="molecule type" value="Genomic_DNA"/>
</dbReference>